<feature type="domain" description="SD-repeat containing protein B" evidence="6">
    <location>
        <begin position="5277"/>
        <end position="5338"/>
    </location>
</feature>
<gene>
    <name evidence="7" type="ORF">H8702_07555</name>
</gene>
<comment type="caution">
    <text evidence="7">The sequence shown here is derived from an EMBL/GenBank/DDBJ whole genome shotgun (WGS) entry which is preliminary data.</text>
</comment>
<feature type="compositionally biased region" description="Polar residues" evidence="4">
    <location>
        <begin position="3155"/>
        <end position="3174"/>
    </location>
</feature>
<proteinExistence type="predicted"/>
<keyword evidence="8" id="KW-1185">Reference proteome</keyword>
<dbReference type="Pfam" id="PF17210">
    <property type="entry name" value="SdrD_B"/>
    <property type="match status" value="5"/>
</dbReference>
<protein>
    <recommendedName>
        <fullName evidence="6">SD-repeat containing protein B domain-containing protein</fullName>
    </recommendedName>
</protein>
<dbReference type="InterPro" id="IPR033764">
    <property type="entry name" value="Sdr_B"/>
</dbReference>
<evidence type="ECO:0000256" key="4">
    <source>
        <dbReference type="SAM" id="MobiDB-lite"/>
    </source>
</evidence>
<dbReference type="EMBL" id="JACRTL010000003">
    <property type="protein sequence ID" value="MBC8610976.1"/>
    <property type="molecule type" value="Genomic_DNA"/>
</dbReference>
<organism evidence="7 8">
    <name type="scientific">Massiliimalia timonensis</name>
    <dbReference type="NCBI Taxonomy" id="1987501"/>
    <lineage>
        <taxon>Bacteria</taxon>
        <taxon>Bacillati</taxon>
        <taxon>Bacillota</taxon>
        <taxon>Clostridia</taxon>
        <taxon>Eubacteriales</taxon>
        <taxon>Oscillospiraceae</taxon>
        <taxon>Massiliimalia</taxon>
    </lineage>
</organism>
<evidence type="ECO:0000256" key="3">
    <source>
        <dbReference type="ARBA" id="ARBA00022729"/>
    </source>
</evidence>
<feature type="domain" description="SD-repeat containing protein B" evidence="6">
    <location>
        <begin position="5627"/>
        <end position="5736"/>
    </location>
</feature>
<feature type="domain" description="SD-repeat containing protein B" evidence="6">
    <location>
        <begin position="5803"/>
        <end position="5911"/>
    </location>
</feature>
<feature type="region of interest" description="Disordered" evidence="4">
    <location>
        <begin position="3142"/>
        <end position="3174"/>
    </location>
</feature>
<feature type="transmembrane region" description="Helical" evidence="5">
    <location>
        <begin position="6656"/>
        <end position="6679"/>
    </location>
</feature>
<accession>A0A8J6TRL4</accession>
<keyword evidence="5" id="KW-0472">Membrane</keyword>
<dbReference type="InterPro" id="IPR051417">
    <property type="entry name" value="SDr/BOS_complex"/>
</dbReference>
<evidence type="ECO:0000256" key="5">
    <source>
        <dbReference type="SAM" id="Phobius"/>
    </source>
</evidence>
<feature type="region of interest" description="Disordered" evidence="4">
    <location>
        <begin position="5120"/>
        <end position="5142"/>
    </location>
</feature>
<name>A0A8J6TRL4_9FIRM</name>
<feature type="region of interest" description="Disordered" evidence="4">
    <location>
        <begin position="1832"/>
        <end position="1851"/>
    </location>
</feature>
<dbReference type="PANTHER" id="PTHR23303">
    <property type="entry name" value="CARBOXYPEPTIDASE REGULATORY REGION-CONTAINING"/>
    <property type="match status" value="1"/>
</dbReference>
<comment type="subcellular location">
    <subcellularLocation>
        <location evidence="1">Secreted</location>
    </subcellularLocation>
</comment>
<dbReference type="GO" id="GO:0005576">
    <property type="term" value="C:extracellular region"/>
    <property type="evidence" value="ECO:0007669"/>
    <property type="project" value="UniProtKB-SubCell"/>
</dbReference>
<evidence type="ECO:0000256" key="1">
    <source>
        <dbReference type="ARBA" id="ARBA00004613"/>
    </source>
</evidence>
<dbReference type="SUPFAM" id="SSF117074">
    <property type="entry name" value="Hypothetical protein PA1324"/>
    <property type="match status" value="8"/>
</dbReference>
<dbReference type="RefSeq" id="WP_187536499.1">
    <property type="nucleotide sequence ID" value="NZ_JACRTL010000003.1"/>
</dbReference>
<evidence type="ECO:0000259" key="6">
    <source>
        <dbReference type="Pfam" id="PF17210"/>
    </source>
</evidence>
<sequence length="6686" mass="750675">MTSSKRSGFQRAVSMLMMVLFALNMVIGSMVPSVSAAEPREVPIPSASITFESDQMSGSGASKVSDNLYLLSSDRQFMISMRYNVNQSSGGYVTGAYLKIVLPYLYIDPETGKMTISDTKPDNIPEDKLMGIEAKVAESDTWLVDNSEGEAANEGYRRGTILLKSYDGFQVPANQPLSFDLTCRFFGDLPENESANIKIGGGYAYYHDGKGGTSESGYDIQPGSVADDPSAIRIINLVNSNLVWTPSIDLVKTSVLWDKYNYMVYKVRIDNQSEDVTSKIDHFNLIMYVQNTTGSMGKGGVLEKDMMQWEYVEGQDPIKNEAVSEEDYRKTFIGKPNEGGALIYDVTDIPEAERQKLDLDTFSNLGDPLPYNYTLPGTIGIPLDEEHSELYPEKSDAVAEGEKHSYREYYVAVPYPNNFGASLDCEATFRPTIYFGGRDLEWTKDTGKQTWQFVQKKYEFNHHKYILDGQTPADNKEIAIGDTDTYYLDGFDNTGNVPVFNAVTTDTLPEEFRLDQLEITLNSSGDGREPELGDWFKDNVLTFLFLDQDQKETEVSLQELGVSAQTSVDAQQNKTWTYSVRQAIQDYLDQHAGWTFAQKFKLYFKERIPAGDTFQGRIAVTGEVDRLLEYKNQIDTSFEHWYYTVGTAEIKEGYVVEKNKQVDPDSAALTTKRAEPVIETHGVLRENGNEDVGPADEKQDVPVNEDMSSLRYVLGNESISKMLPGVLEIGPLGTVDPKTKDFSGLEANTVRLSKQLLAHAAVQQIVLTDINGKEVVFEKDELKADSNGEIRLDASQWLGKEPDFDILKEAKIIFDSFDGNVKVSENAFVDILGTPNTIGEYEANAVWQTQYDIPNMAEDIVEKAAKLNVLKIEPVITGTANYDGKSAATLTVPNKANGWYEFTVENRSKSSAGIVDVDFDLTSVGNKANSGSPDQIQGFRTDRIEIGPSYVRSGVIDYIEFYDWNQAVDQDQAKLKIPFADLVKDYGTADGGISIPKDAFSALTQLKSIRIHYTKFNGLAVADSDPDQDASLQVKIYGNTDWYDKLDNVCSFIPRSKIYTDKDIVKSTAAFQVDRPAQLPHAHIVYDDVKESSLASTENTDKNQAALGIPYDRDFIFRTELVNQSISVLDDVDTTFTLKLDKTAGGFHTTAWKLYEDVLKNYRTFEKITLTDLDGNTQVLTYDAGREVFRAESGQEYPLADGGWTVNREQMEQDLGLNGLVSLVLTGKQYQITETDDSKEYYVDFYGYEDAEIGSKEVLKVDSVNFLDGLRNVDSFQSKAKDDVLAYVSKMYFDTVITAGYNDNEPTKKYSKTSTPLEHVRTEYRSSGGSKWGDNSELEVGYKALGSFAVDFRQYLNAGTVRPFEVTRQEHEGMDYVRTQSFNTAAELVTTIDLPEDYFDSHYLKIDPRAKDYVQKIKVYQKDGASYELDKSELVYGAVEEDSNGNKYCRVNLLKGNKDAAFSNNLEDYYLAPEQYGETLPQNPVTKIDITLKINQEQYTEKDGQRIANNPDFGTWYQDSNEASKYMFEVSGRFYRMDETPNKAGKNVATATTKMTIGGGRSIERVSDGAQTTKSPWSFKDYYRGYYYYGSYVEREYKAGHLFSKTMVHTVHDYDRVYKGATTIPTNDVNDKAEFGMDNQFVVSFFRNSRTARYQTSGYDYETTGNLDTWRDQDPDDWSGKIGYADEVILRDTMPMIRPDATYSYYGFLATGLELKPAISKYFDKMVLNLEDVDNSGNKTNQKQLVLTRNDLTDSGGVLTLKLEYSDISAEESVSNGVLTLKPGQFLTSYDIHLTDMMGNGEYNKEVGSKGTPDGNGTNADTDLVIHGRPYTIKQKNPDKDGTNTIQPITKTDYEPGKNYVNIIQETSYSNATYTETARLMGFLIDFHAGYQIRQQGTRDITDYQTNNLDPNVAEFGVKLYNQNNTGNNDGVNKVARVQSANATNTMNPYYRLQHIYIPEAFVTGDWFRVSKLVLTANGKTKEIPVSSQDLSLSASKPGCYEIDVEQLLRENPDLVSSYANSKTDFVTYSKAFVDKFQIVFEAVRPDREDPNSVLENGQYLSADKADGYAYWYDGVYVDRTPEDFDKDEWTADSTPSFGKNPNRFAANDAYSSSTGWLIDGNYFYNRLSATFTSVDPNADIYDSNLITPNSDGEDHFVLSNLVATMVTRLSRNRDLGGGNTGFAYDNDKNPGSRLEVDKDHLVPYDYLEYTLSTSAKDDSSIPLERPTMHFAVPEGQRLVKWEIVSNTTGIDNADITAEMTDASGAKIAAQPQTDYSLGNDGSQNYYRELVITGGKDGAQIPAGTGITIRITTQLTEELTDTAQKPAFEGENLQANAWVTAASKHAYPQYCIETRNINSTTGKYQTLNDLGGEVTYTRNYAEAVNGKSNQVYESRMVSDVTFKDTTELVATYSFDDEEYAYDEQGAKLTISSIKNDTRHYLESMQVTISLLDPAGYRGFTLTQNPVIGYPALLADANTKPGIKLEYWCEGENDWITSTGNEDEAFLRTVQKIRWTYYEIDAFGTDGNELTFDNVELIGVGRYEDIRKPADTTAMAESYLASIDTEVVHNHPNVETKTVQDDATQVTLNETVSLTEDKVYTRQVYRENPEVNFYTQVFDTEAEAEAAININATQKVGYRPEEEMWQKIVLINNHKASNGKQTADQGVLIDPVFYDKLPEYLSSEDLENENFTVRWLDITGKEKNPDAKLQVAATHPVRGEDYGGAMVYPKSQTNTLVNKDAKLFDDLKPSAANSKQIDFTMYELRFEKQNGQAVRVEVGDTIEIWYKVKARKDDLPMVYVDQDRDLASTDDQHPGYFPRVGEYYTLAHSALHANGESFPFSTATNEEARAINNQNRLMDLDYLMHDIGLSGQKNEQVDRWEYLNGSQTQIPGSAKDISQNSYQWRDNYLGDNGVLFDEDINPANNHQAATYYGDTTNKNSDDMPSSQKMVNSNNRLRDWWRFVLSPRTQFDRDWDGKANDLDQRMPILWSQTRLHLQKAWLVTASEMAGKNRIYEKTEGDGYTNFPANPNYSANENHTGGESLANGYRKLTDDSSVVALQYNEDFTTRLYALNYGDWKLDGVEFTYTMPRGIRPKLDENGNFDPSSITAEVLSSVSTSGYTLNDGYTPIDPGDIEVEVLQTPSGEDKGYKAPNRPQDPQWNPDTDDTYYSRSDESQNTQPWVLKITVKHGLNKWFNRGTEKGYKIRVNIPSNVYLTNENQYWYDRVVTRPYMKPDSKNYYYYQILDYDHWEGTTKERMRHNQCYGMDYMWYHYYNVNDNKYMYHVGSPNTPYIDGYNIQDNEVQLSGGDVMGTRTQNKYDNYTTADKSDLYAQTGTRAVMRKPFVRLWSTAGDDLTGATRSDYYFDTEGDTSKINIHVENKYWLDQYAPNAESKYNYDYAKFVHNYEVDGGARGDLILPVITNILPYGIVPVATDGTLFSQDNAVNAGKEVSWTLYQRDLAAGQNVKTAASVPAEQEKYDARVTYELIDRVDSSGQPTGEKEGRYVVTFTPAAAADGGDIAKEARLASQKANIFSLDTFTYAAPKAATSKDGTAGEEDELYRNYQDNRTYLTSRMPGFKYIVDEDIKRSGESTSYVNPYTVGSLGQHLYPNTNGAQIPDDRLDAIKHTYTYTYNGGNSVAYHTMGNLPDDKLNHTYEQNTGLIGKLTKYEETQELNVEDYPQLNDKAVLSSTQKDFDQNGANTHSDDLSTQAFADLGVTNTLKIRTSSPRLSVEHYVAPDKNALGEKEGGDDTQAFDYSDDIWYSAKVVNEPSSAANYEQMGAVHHAKMVFSFHLPSVVNYSGSAGWNVENSADQYMYNNENDFCIEYYDAEKKKTVTLSQKEMREQGWGVQLISDSSEEWKDTDLNHKGQIVTFEVTTPKSEGFTDYASYVQGEKPAGYFPSGSWMNFKIRTRVDNASDTGVLDDPDVWSGYTSQVYTTIHDTDGYYALRDDGTFAPEAEADRIPADNYNGYKVETPDGHRFYEQAQALCLWGPAEQVSDEKDDQGDLTQDHDRDQEYDANYVTARTAQVNIQKPRSTVRVDTGKQRLQVNDPTADRYIMEDAHVRSAYNMWMWMDQAVNETAAVNTFIVNYNVPYYGTDEGTPDEAFHDNSKKALRQTLNKIRTGRWEIPDTIPESELDAETRRILEENLRVYLQVLPLEEPWDETGYYYPGANDSNGWITLGKQDGYRLDENATIDIGKDYPQYQRQIYQVRWVIKTQGFISEEGVTYSAEQAPIYYPVPAGFRLDVDASDQLDGKQEMDDVDPERYNKDELAQDVQDNSAYIELNTRRRDLNDDDGKNKHSNHFVTGFPQYDDRKHTLTSERARGGYYVDPEVPTVDLGIDVLYFTGGPIKGYKWDNNVIIDSSSSTMLKYKVSYSSISSKQDPDIVQDNVSNPNISVAVPYIDRLREDDFQYVDYQEPGADGFYQGDYYIGDAYGQMEDETDEAHKVTENLDNKTPLWTWYVQNEDGTILTPEELKNIPDGLQLTQESPTFTTKVIDKTTNQRKILNYYFTGTLEAGQTLKIEFMLPVKETDGNAVPTDLLQSKAYGFKKGAFEPYTKSQGSSLDSLVLVYDNYDVNNNTETVEMGVSRSSNAIAFKTVSSVSQNKTVTTDLVSNQTEIATPVPEGGTYEYKVSMINKSESQNYTEGVFYDVLPYLDDYEIKNLDTSTNQKIPRNSKWHGWIDPSTIRVLDFAASAGGVETGSVELVRNKDYEVWVGPIVKQGSDFVLNDISSLPDQEAMSKKETYDELRASDQAKAKYFVKLDELMALDDGEEKETLIKGIRAVWVQMADDYTILANNRLRLFFDMHAPLNLPEYVGTLQMSEDAVNATVQYNEAVKDFSAWNTFVAHWNSGRIELVRAGVYTNAPAGRGYIGSYVWNDADYSTVPDDGEGDYGVEEKTGRIQLKNKTTDLDFDGKEDDPGINGVKVELLTVKGYPANRDGQAVAAEIIDGQETGQYLVLDEETGLPITDPLTGKQEYSLAGGPVAFETESDYYDNDGYYILANLKPGQYNLRYTFPENYNQYSVTTTSLGKEQIPVQVYRNNELVYSGTKKSVSPVYDLPADRLVVQTAEPITVKAVEEDLTKYPDYDKEVTSYNLGVGRAYTYGGSVWLDEHEIPDPDAPDETKIDSNGKREDGEPYLEDMEVSVYNIKDQTKPCLDGDGNPAVYTTKADGEYQFRLKPGESYIVRVTDKTTTEDRLLKPSPWTYESDPLTQDDDNDLSKINKNYETKAFEAAVPYDQNGDPIFADDKKQSFQANTNIDLGLINAGRGYLGKFVWNDADYDGIMDPDEEGVPGVTVTLESYYYKDGQWVRSQTDRTMTTNDGGVYVFDNVMSFHSEGGKRYLAGYKLKIDPALNEEIFKQYGVTHFYVNKGVSDSDLGIDRGYYLNDDYIIIAVDATDETVPDNQVTYQGHDYDLSDAEIILDYDAGLSEYQYGNVDGIIWEDADYDGVMDSGETGIDGVTVYLEQYYKDANGRYQKVTKAESANGTVYTGELSTLTANGGNYHFENVPTFVKIDGKNTLCYYRLRADAPAGFGVTRYQQQVASGGTNSDWITNQYAGSENYLTSPADGDYFMVARPAGKLVNPHYTLTDGKDSYDIIRKQADHTGYDGGLKAYPQGELTGFIWDDLDYDGIRDTGENGVPDVSVFLQRYYYDGTKWVLDTAFTEQKATTQADGSYTFAGLDTQVVVKQKAYLAGYTLKAEALPDGYGITYYQQGNDRTKDSDLNAADLTLTQAGEYIPVAAVASQNSTGGGYNSSTVSVKEVSGKTVVYDMLAQRTASGNDGGLVKYPDGTIIGRVWNDKDYDGIQDSGEVGIGNVSVELERYYYDDGQWQKDADFPMHSAITDGAGKYTFTGLDTQVVVNQKAYLAGYALKVDSDSLPSGCGITYYQQGSDPTKDSDLDAVDLSLTQAGKYLPVAKPVKAANNSSVVKVGTAYYDMLLADTVSGQDAGLVEYPDGAITGIIWDDLNYNGIQDENEPGYAGVEVLLDRYYLDGETWIQDPSFAQQSRTTLEDGTFRFDNLDTQVEQNGTVYLAGYALNLKELPSDRAVTKYWRGDDRSKDSNLISSTKSLMRSGEYLPVAAVKDPNKAANSSQITMTDVEKQQVTYDLLTARTVSGYDGGFSEYKGGSLGGIIWRDQNFDGIRQDDEPGVENVRVILNRYILKNGVWEQDADFVPYDIPTNERGEYLFDALETHLIDGPNKYLYGYQVTVDLDTIPEGYEVTHYQMGEDKTVDSDLNYQDGALTKADEYVLLVDKAETESQNPDYIIDGYDVVQGIDIRGYDGGILNYQTGSISGVIWEDQSYDGIRQDDEPGVAEVPVSLQRYYYDGTQWLFDDTFQMEAKTGRDGAYLFDGLATVIQKEETDAAGNTVVHSYLAAYRPKVEALSERWAVSRPYMGDDPARDSDLDAKTLALLPEGEVMILAAPAQKGADGSYHYTSVKVTGKDGTDAHYAPMVPQDLSGQDAGLTAFEQGTVGGTVWLDADKDGIMDLTEPQVSGVEVILTQYAFVDGAWKQVEDFEQTIKTNRFGKYLFGDLPLFRAVEDDAGERQYQMLGYRLNIEELPDNREITKYMQNKGIDDSKLILDQLKLTDKAYEFKGCMILSEKAAEATNPVYRQQGYDLVKARDIDQMHAGLLEMLAELPKTGDNLWIILSLAAFCVVSGAFLLIIVILKRKNRKK</sequence>
<keyword evidence="3" id="KW-0732">Signal</keyword>
<feature type="compositionally biased region" description="Basic and acidic residues" evidence="4">
    <location>
        <begin position="5120"/>
        <end position="5141"/>
    </location>
</feature>
<reference evidence="7" key="1">
    <citation type="submission" date="2020-08" db="EMBL/GenBank/DDBJ databases">
        <title>Genome public.</title>
        <authorList>
            <person name="Liu C."/>
            <person name="Sun Q."/>
        </authorList>
    </citation>
    <scope>NUCLEOTIDE SEQUENCE</scope>
    <source>
        <strain evidence="7">NSJ-15</strain>
    </source>
</reference>
<dbReference type="Proteomes" id="UP000632659">
    <property type="component" value="Unassembled WGS sequence"/>
</dbReference>
<evidence type="ECO:0000313" key="8">
    <source>
        <dbReference type="Proteomes" id="UP000632659"/>
    </source>
</evidence>
<keyword evidence="2" id="KW-0964">Secreted</keyword>
<keyword evidence="5" id="KW-0812">Transmembrane</keyword>
<feature type="domain" description="SD-repeat containing protein B" evidence="6">
    <location>
        <begin position="6136"/>
        <end position="6251"/>
    </location>
</feature>
<evidence type="ECO:0000313" key="7">
    <source>
        <dbReference type="EMBL" id="MBC8610976.1"/>
    </source>
</evidence>
<dbReference type="InterPro" id="IPR013783">
    <property type="entry name" value="Ig-like_fold"/>
</dbReference>
<feature type="domain" description="SD-repeat containing protein B" evidence="6">
    <location>
        <begin position="5966"/>
        <end position="6076"/>
    </location>
</feature>
<keyword evidence="5" id="KW-1133">Transmembrane helix</keyword>
<evidence type="ECO:0000256" key="2">
    <source>
        <dbReference type="ARBA" id="ARBA00022525"/>
    </source>
</evidence>
<dbReference type="Gene3D" id="2.60.40.10">
    <property type="entry name" value="Immunoglobulins"/>
    <property type="match status" value="10"/>
</dbReference>